<dbReference type="InterPro" id="IPR011006">
    <property type="entry name" value="CheY-like_superfamily"/>
</dbReference>
<dbReference type="PROSITE" id="PS50110">
    <property type="entry name" value="RESPONSE_REGULATORY"/>
    <property type="match status" value="1"/>
</dbReference>
<dbReference type="SUPFAM" id="SSF52172">
    <property type="entry name" value="CheY-like"/>
    <property type="match status" value="1"/>
</dbReference>
<dbReference type="CDD" id="cd00156">
    <property type="entry name" value="REC"/>
    <property type="match status" value="1"/>
</dbReference>
<dbReference type="EMBL" id="VORX01000007">
    <property type="protein sequence ID" value="TXE06604.1"/>
    <property type="molecule type" value="Genomic_DNA"/>
</dbReference>
<keyword evidence="1" id="KW-0597">Phosphoprotein</keyword>
<reference evidence="3 4" key="1">
    <citation type="submission" date="2019-08" db="EMBL/GenBank/DDBJ databases">
        <title>Genome sequence of Gelidibacter salicanalis IC162T.</title>
        <authorList>
            <person name="Bowman J.P."/>
        </authorList>
    </citation>
    <scope>NUCLEOTIDE SEQUENCE [LARGE SCALE GENOMIC DNA]</scope>
    <source>
        <strain evidence="3 4">IC162</strain>
    </source>
</reference>
<name>A0A5C7AF53_9FLAO</name>
<dbReference type="Gene3D" id="3.40.50.2300">
    <property type="match status" value="1"/>
</dbReference>
<proteinExistence type="predicted"/>
<sequence>MKMIKRQRYMVVDDDPTNNMICEFTIKRFNKDAEIKIFTEAEKALIFIKENYGTSVEPMSTFLFLDINMPTMTGWEFLDAFSEFEESLKKQFSIYILSSSIEDFTKEAESYTSVQGFLSKPLKVSNLEPLANI</sequence>
<feature type="domain" description="Response regulatory" evidence="2">
    <location>
        <begin position="8"/>
        <end position="133"/>
    </location>
</feature>
<dbReference type="PANTHER" id="PTHR44520">
    <property type="entry name" value="RESPONSE REGULATOR RCP1-RELATED"/>
    <property type="match status" value="1"/>
</dbReference>
<protein>
    <submittedName>
        <fullName evidence="3">Response regulator</fullName>
    </submittedName>
</protein>
<accession>A0A5C7AF53</accession>
<evidence type="ECO:0000313" key="4">
    <source>
        <dbReference type="Proteomes" id="UP000321734"/>
    </source>
</evidence>
<dbReference type="InterPro" id="IPR001789">
    <property type="entry name" value="Sig_transdc_resp-reg_receiver"/>
</dbReference>
<dbReference type="Proteomes" id="UP000321734">
    <property type="component" value="Unassembled WGS sequence"/>
</dbReference>
<keyword evidence="4" id="KW-1185">Reference proteome</keyword>
<evidence type="ECO:0000256" key="1">
    <source>
        <dbReference type="PROSITE-ProRule" id="PRU00169"/>
    </source>
</evidence>
<dbReference type="OrthoDB" id="673128at2"/>
<dbReference type="GO" id="GO:0000160">
    <property type="term" value="P:phosphorelay signal transduction system"/>
    <property type="evidence" value="ECO:0007669"/>
    <property type="project" value="InterPro"/>
</dbReference>
<organism evidence="3 4">
    <name type="scientific">Gelidibacter salicanalis</name>
    <dbReference type="NCBI Taxonomy" id="291193"/>
    <lineage>
        <taxon>Bacteria</taxon>
        <taxon>Pseudomonadati</taxon>
        <taxon>Bacteroidota</taxon>
        <taxon>Flavobacteriia</taxon>
        <taxon>Flavobacteriales</taxon>
        <taxon>Flavobacteriaceae</taxon>
        <taxon>Gelidibacter</taxon>
    </lineage>
</organism>
<dbReference type="Pfam" id="PF00072">
    <property type="entry name" value="Response_reg"/>
    <property type="match status" value="1"/>
</dbReference>
<evidence type="ECO:0000313" key="3">
    <source>
        <dbReference type="EMBL" id="TXE06604.1"/>
    </source>
</evidence>
<evidence type="ECO:0000259" key="2">
    <source>
        <dbReference type="PROSITE" id="PS50110"/>
    </source>
</evidence>
<dbReference type="AlphaFoldDB" id="A0A5C7AF53"/>
<gene>
    <name evidence="3" type="ORF">ES711_13955</name>
</gene>
<dbReference type="InterPro" id="IPR052893">
    <property type="entry name" value="TCS_response_regulator"/>
</dbReference>
<feature type="modified residue" description="4-aspartylphosphate" evidence="1">
    <location>
        <position position="66"/>
    </location>
</feature>
<dbReference type="PANTHER" id="PTHR44520:SF2">
    <property type="entry name" value="RESPONSE REGULATOR RCP1"/>
    <property type="match status" value="1"/>
</dbReference>
<dbReference type="RefSeq" id="WP_146893914.1">
    <property type="nucleotide sequence ID" value="NZ_VORX01000007.1"/>
</dbReference>
<comment type="caution">
    <text evidence="3">The sequence shown here is derived from an EMBL/GenBank/DDBJ whole genome shotgun (WGS) entry which is preliminary data.</text>
</comment>